<accession>A0A6A5V238</accession>
<reference evidence="1" key="1">
    <citation type="journal article" date="2020" name="Stud. Mycol.">
        <title>101 Dothideomycetes genomes: a test case for predicting lifestyles and emergence of pathogens.</title>
        <authorList>
            <person name="Haridas S."/>
            <person name="Albert R."/>
            <person name="Binder M."/>
            <person name="Bloem J."/>
            <person name="Labutti K."/>
            <person name="Salamov A."/>
            <person name="Andreopoulos B."/>
            <person name="Baker S."/>
            <person name="Barry K."/>
            <person name="Bills G."/>
            <person name="Bluhm B."/>
            <person name="Cannon C."/>
            <person name="Castanera R."/>
            <person name="Culley D."/>
            <person name="Daum C."/>
            <person name="Ezra D."/>
            <person name="Gonzalez J."/>
            <person name="Henrissat B."/>
            <person name="Kuo A."/>
            <person name="Liang C."/>
            <person name="Lipzen A."/>
            <person name="Lutzoni F."/>
            <person name="Magnuson J."/>
            <person name="Mondo S."/>
            <person name="Nolan M."/>
            <person name="Ohm R."/>
            <person name="Pangilinan J."/>
            <person name="Park H.-J."/>
            <person name="Ramirez L."/>
            <person name="Alfaro M."/>
            <person name="Sun H."/>
            <person name="Tritt A."/>
            <person name="Yoshinaga Y."/>
            <person name="Zwiers L.-H."/>
            <person name="Turgeon B."/>
            <person name="Goodwin S."/>
            <person name="Spatafora J."/>
            <person name="Crous P."/>
            <person name="Grigoriev I."/>
        </authorList>
    </citation>
    <scope>NUCLEOTIDE SEQUENCE</scope>
    <source>
        <strain evidence="1">CBS 107.79</strain>
    </source>
</reference>
<evidence type="ECO:0000313" key="2">
    <source>
        <dbReference type="Proteomes" id="UP000800036"/>
    </source>
</evidence>
<dbReference type="SUPFAM" id="SSF69118">
    <property type="entry name" value="AhpD-like"/>
    <property type="match status" value="1"/>
</dbReference>
<organism evidence="1 2">
    <name type="scientific">Bimuria novae-zelandiae CBS 107.79</name>
    <dbReference type="NCBI Taxonomy" id="1447943"/>
    <lineage>
        <taxon>Eukaryota</taxon>
        <taxon>Fungi</taxon>
        <taxon>Dikarya</taxon>
        <taxon>Ascomycota</taxon>
        <taxon>Pezizomycotina</taxon>
        <taxon>Dothideomycetes</taxon>
        <taxon>Pleosporomycetidae</taxon>
        <taxon>Pleosporales</taxon>
        <taxon>Massarineae</taxon>
        <taxon>Didymosphaeriaceae</taxon>
        <taxon>Bimuria</taxon>
    </lineage>
</organism>
<dbReference type="EMBL" id="ML976696">
    <property type="protein sequence ID" value="KAF1971074.1"/>
    <property type="molecule type" value="Genomic_DNA"/>
</dbReference>
<dbReference type="InterPro" id="IPR029032">
    <property type="entry name" value="AhpD-like"/>
</dbReference>
<dbReference type="AlphaFoldDB" id="A0A6A5V238"/>
<dbReference type="PANTHER" id="PTHR28180">
    <property type="entry name" value="CONSERVED MITOCHONDRIAL PROTEIN-RELATED"/>
    <property type="match status" value="1"/>
</dbReference>
<dbReference type="InterPro" id="IPR052999">
    <property type="entry name" value="PTS1_Protein"/>
</dbReference>
<proteinExistence type="predicted"/>
<gene>
    <name evidence="1" type="ORF">BU23DRAFT_581833</name>
</gene>
<keyword evidence="2" id="KW-1185">Reference proteome</keyword>
<protein>
    <submittedName>
        <fullName evidence="1">Uncharacterized protein</fullName>
    </submittedName>
</protein>
<dbReference type="OrthoDB" id="5537330at2759"/>
<dbReference type="PANTHER" id="PTHR28180:SF5">
    <property type="entry name" value="DNA POLYMERASE ALPHA SUBUNIT B"/>
    <property type="match status" value="1"/>
</dbReference>
<dbReference type="Proteomes" id="UP000800036">
    <property type="component" value="Unassembled WGS sequence"/>
</dbReference>
<evidence type="ECO:0000313" key="1">
    <source>
        <dbReference type="EMBL" id="KAF1971074.1"/>
    </source>
</evidence>
<dbReference type="Gene3D" id="1.20.1290.10">
    <property type="entry name" value="AhpD-like"/>
    <property type="match status" value="1"/>
</dbReference>
<sequence length="201" mass="23034">MATTAPPDFVTLFKSAQDHLKATTGMLAADVYLHLISLPGYSTSPQRQALMRRIQEALFKSVPIIGVAHPWEAIMCIDTVTLPPDKDTSFFREHWKNDEANHERGTQWLRKLYLENFDPINEMFKTQRDFGWVSSEITYGLYLSDHTILNGTESKLVVLSGMIAQNLPRMTAWHLRIERVVEFAGVKLEPLPRVKDIEHEV</sequence>
<name>A0A6A5V238_9PLEO</name>